<dbReference type="Proteomes" id="UP001596132">
    <property type="component" value="Unassembled WGS sequence"/>
</dbReference>
<accession>A0ABW0Y949</accession>
<evidence type="ECO:0000256" key="1">
    <source>
        <dbReference type="SAM" id="Phobius"/>
    </source>
</evidence>
<dbReference type="InterPro" id="IPR006008">
    <property type="entry name" value="YciB"/>
</dbReference>
<protein>
    <submittedName>
        <fullName evidence="2">Septation protein IspZ</fullName>
    </submittedName>
</protein>
<organism evidence="2 3">
    <name type="scientific">Aeromonas eucrenophila</name>
    <dbReference type="NCBI Taxonomy" id="649"/>
    <lineage>
        <taxon>Bacteria</taxon>
        <taxon>Pseudomonadati</taxon>
        <taxon>Pseudomonadota</taxon>
        <taxon>Gammaproteobacteria</taxon>
        <taxon>Aeromonadales</taxon>
        <taxon>Aeromonadaceae</taxon>
        <taxon>Aeromonas</taxon>
    </lineage>
</organism>
<keyword evidence="1" id="KW-0812">Transmembrane</keyword>
<feature type="transmembrane region" description="Helical" evidence="1">
    <location>
        <begin position="36"/>
        <end position="56"/>
    </location>
</feature>
<evidence type="ECO:0000313" key="3">
    <source>
        <dbReference type="Proteomes" id="UP001596132"/>
    </source>
</evidence>
<keyword evidence="1" id="KW-0472">Membrane</keyword>
<gene>
    <name evidence="2" type="ORF">ACFPVW_09520</name>
</gene>
<comment type="caution">
    <text evidence="2">The sequence shown here is derived from an EMBL/GenBank/DDBJ whole genome shotgun (WGS) entry which is preliminary data.</text>
</comment>
<evidence type="ECO:0000313" key="2">
    <source>
        <dbReference type="EMBL" id="MFC5706291.1"/>
    </source>
</evidence>
<dbReference type="EMBL" id="JBHSPP010000009">
    <property type="protein sequence ID" value="MFC5706291.1"/>
    <property type="molecule type" value="Genomic_DNA"/>
</dbReference>
<keyword evidence="3" id="KW-1185">Reference proteome</keyword>
<feature type="transmembrane region" description="Helical" evidence="1">
    <location>
        <begin position="113"/>
        <end position="132"/>
    </location>
</feature>
<dbReference type="Pfam" id="PF04279">
    <property type="entry name" value="IspA"/>
    <property type="match status" value="1"/>
</dbReference>
<sequence length="137" mass="15870">MIKSVWGLYWRTYLLFLFAALPLSFAEMYFFVSESWVVLKSSFFYMVVGALLLVPFNHRKGLLFSLWGNRLGLGDIVWCSYRKVMGTSYILYAAILYVVSETLPLTYWIYTKVYGGLFVNFVLSILVGLVVIQKKDN</sequence>
<proteinExistence type="predicted"/>
<feature type="transmembrane region" description="Helical" evidence="1">
    <location>
        <begin position="89"/>
        <end position="107"/>
    </location>
</feature>
<keyword evidence="1" id="KW-1133">Transmembrane helix</keyword>
<dbReference type="RefSeq" id="WP_082041656.1">
    <property type="nucleotide sequence ID" value="NZ_CDDF01000015.1"/>
</dbReference>
<reference evidence="3" key="1">
    <citation type="journal article" date="2019" name="Int. J. Syst. Evol. Microbiol.">
        <title>The Global Catalogue of Microorganisms (GCM) 10K type strain sequencing project: providing services to taxonomists for standard genome sequencing and annotation.</title>
        <authorList>
            <consortium name="The Broad Institute Genomics Platform"/>
            <consortium name="The Broad Institute Genome Sequencing Center for Infectious Disease"/>
            <person name="Wu L."/>
            <person name="Ma J."/>
        </authorList>
    </citation>
    <scope>NUCLEOTIDE SEQUENCE [LARGE SCALE GENOMIC DNA]</scope>
    <source>
        <strain evidence="3">KCTC 15012</strain>
    </source>
</reference>
<name>A0ABW0Y949_9GAMM</name>